<dbReference type="Gene3D" id="2.40.128.130">
    <property type="entry name" value="Autotransporter beta-domain"/>
    <property type="match status" value="1"/>
</dbReference>
<gene>
    <name evidence="2" type="ORF">A8145_02635</name>
</gene>
<dbReference type="InterPro" id="IPR005546">
    <property type="entry name" value="Autotransporte_beta"/>
</dbReference>
<dbReference type="EMBL" id="LYTK01000001">
    <property type="protein sequence ID" value="OBQ71777.1"/>
    <property type="molecule type" value="Genomic_DNA"/>
</dbReference>
<sequence length="366" mass="38010">MTAKKWYLDPVNAIALSIGALVVLLPSKAAACIFVGEGTVLSGQCYLNGIANGAVVDTSLDALLSVVDNAIESDVGSASGPAQALSAPFGVFASGQLAHTKHDGFTISQGPTVITGPDFDVDEFSAAVSVDFNAAKHFGFDNEHGLNLGLFGGYASASVDANAFGFFPPNGEATNRSGMFGGYGLYRRGTSYMLVAASAFLGNTDVESTGLGSGTYDTQGYAVTGSVGHIFNLTDRVRFDLRGGLLGVSFTGDEYTDSSGVSYGKSRLSFGAIKFEPGVYADYQLGNGMVISPYARADLQQRFGYSNTASVSGIESDFEDADFSAAVSAGFNLKMSQSTTLSSEIRGKWSQDSSTVSGKLGVKIAF</sequence>
<protein>
    <recommendedName>
        <fullName evidence="1">Autotransporter domain-containing protein</fullName>
    </recommendedName>
</protein>
<organism evidence="2 3">
    <name type="scientific">Rhizobium loti</name>
    <name type="common">Mesorhizobium loti</name>
    <dbReference type="NCBI Taxonomy" id="381"/>
    <lineage>
        <taxon>Bacteria</taxon>
        <taxon>Pseudomonadati</taxon>
        <taxon>Pseudomonadota</taxon>
        <taxon>Alphaproteobacteria</taxon>
        <taxon>Hyphomicrobiales</taxon>
        <taxon>Phyllobacteriaceae</taxon>
        <taxon>Mesorhizobium</taxon>
    </lineage>
</organism>
<dbReference type="InterPro" id="IPR036709">
    <property type="entry name" value="Autotransporte_beta_dom_sf"/>
</dbReference>
<proteinExistence type="predicted"/>
<dbReference type="PROSITE" id="PS51208">
    <property type="entry name" value="AUTOTRANSPORTER"/>
    <property type="match status" value="1"/>
</dbReference>
<accession>A0AA91J4K4</accession>
<feature type="domain" description="Autotransporter" evidence="1">
    <location>
        <begin position="84"/>
        <end position="366"/>
    </location>
</feature>
<dbReference type="Proteomes" id="UP000093737">
    <property type="component" value="Unassembled WGS sequence"/>
</dbReference>
<evidence type="ECO:0000259" key="1">
    <source>
        <dbReference type="PROSITE" id="PS51208"/>
    </source>
</evidence>
<dbReference type="SMART" id="SM00869">
    <property type="entry name" value="Autotransporter"/>
    <property type="match status" value="1"/>
</dbReference>
<dbReference type="Pfam" id="PF03797">
    <property type="entry name" value="Autotransporter"/>
    <property type="match status" value="1"/>
</dbReference>
<dbReference type="RefSeq" id="WP_056564044.1">
    <property type="nucleotide sequence ID" value="NZ_CP033334.1"/>
</dbReference>
<name>A0AA91J4K4_RHILI</name>
<reference evidence="2 3" key="1">
    <citation type="submission" date="2016-05" db="EMBL/GenBank/DDBJ databases">
        <authorList>
            <person name="Ramsay J.P."/>
        </authorList>
    </citation>
    <scope>NUCLEOTIDE SEQUENCE [LARGE SCALE GENOMIC DNA]</scope>
    <source>
        <strain evidence="2 3">NZP2042</strain>
    </source>
</reference>
<dbReference type="SUPFAM" id="SSF103515">
    <property type="entry name" value="Autotransporter"/>
    <property type="match status" value="1"/>
</dbReference>
<dbReference type="AlphaFoldDB" id="A0AA91J4K4"/>
<evidence type="ECO:0000313" key="2">
    <source>
        <dbReference type="EMBL" id="OBQ71777.1"/>
    </source>
</evidence>
<comment type="caution">
    <text evidence="2">The sequence shown here is derived from an EMBL/GenBank/DDBJ whole genome shotgun (WGS) entry which is preliminary data.</text>
</comment>
<evidence type="ECO:0000313" key="3">
    <source>
        <dbReference type="Proteomes" id="UP000093737"/>
    </source>
</evidence>